<feature type="transmembrane region" description="Helical" evidence="2">
    <location>
        <begin position="267"/>
        <end position="287"/>
    </location>
</feature>
<accession>D3BJQ5</accession>
<dbReference type="Proteomes" id="UP000001396">
    <property type="component" value="Unassembled WGS sequence"/>
</dbReference>
<evidence type="ECO:0000259" key="3">
    <source>
        <dbReference type="PROSITE" id="PS50850"/>
    </source>
</evidence>
<sequence>MIESGDFTFDDDGYEKKIGSISDNHVISLVDSAHSPEHSLLRSSLASAFDDDSSLKGSIFFGDSVAAGRLAVGPLSKSVRTTSSIHFERYSSVWRIASAAFIRRNFYWVMITRFIQEMGVYAVLPYFQYYLSDVIKVENAAAYTSVLLCIIVVTSVPASLIASPLSNRFGRKVMVYVSCGTMSACIVGFLVISFNPSLLLVMILAGIFGVGYGAYQAVDWALALDCLPENADIAKDLAIWHQTMVIPQALSPLITGFILDNIESRKLGYSVVFSVTIVWFTLATILVQPIKLSQSHIPMHRQLKHSIELSQDSENHSDMDQYQK</sequence>
<dbReference type="PANTHER" id="PTHR23528">
    <property type="match status" value="1"/>
</dbReference>
<feature type="domain" description="Major facilitator superfamily (MFS) profile" evidence="3">
    <location>
        <begin position="105"/>
        <end position="324"/>
    </location>
</feature>
<dbReference type="PROSITE" id="PS50850">
    <property type="entry name" value="MFS"/>
    <property type="match status" value="1"/>
</dbReference>
<dbReference type="InterPro" id="IPR036259">
    <property type="entry name" value="MFS_trans_sf"/>
</dbReference>
<organism evidence="4 5">
    <name type="scientific">Heterostelium pallidum (strain ATCC 26659 / Pp 5 / PN500)</name>
    <name type="common">Cellular slime mold</name>
    <name type="synonym">Polysphondylium pallidum</name>
    <dbReference type="NCBI Taxonomy" id="670386"/>
    <lineage>
        <taxon>Eukaryota</taxon>
        <taxon>Amoebozoa</taxon>
        <taxon>Evosea</taxon>
        <taxon>Eumycetozoa</taxon>
        <taxon>Dictyostelia</taxon>
        <taxon>Acytosteliales</taxon>
        <taxon>Acytosteliaceae</taxon>
        <taxon>Heterostelium</taxon>
    </lineage>
</organism>
<evidence type="ECO:0000256" key="1">
    <source>
        <dbReference type="ARBA" id="ARBA00004141"/>
    </source>
</evidence>
<gene>
    <name evidence="4" type="ORF">PPL_08784</name>
</gene>
<comment type="caution">
    <text evidence="4">The sequence shown here is derived from an EMBL/GenBank/DDBJ whole genome shotgun (WGS) entry which is preliminary data.</text>
</comment>
<keyword evidence="2" id="KW-1133">Transmembrane helix</keyword>
<dbReference type="SUPFAM" id="SSF103473">
    <property type="entry name" value="MFS general substrate transporter"/>
    <property type="match status" value="1"/>
</dbReference>
<dbReference type="InterPro" id="IPR011701">
    <property type="entry name" value="MFS"/>
</dbReference>
<proteinExistence type="predicted"/>
<dbReference type="PANTHER" id="PTHR23528:SF1">
    <property type="entry name" value="MAJOR FACILITATOR SUPERFAMILY (MFS) PROFILE DOMAIN-CONTAINING PROTEIN"/>
    <property type="match status" value="1"/>
</dbReference>
<dbReference type="AlphaFoldDB" id="D3BJQ5"/>
<dbReference type="GO" id="GO:0016020">
    <property type="term" value="C:membrane"/>
    <property type="evidence" value="ECO:0007669"/>
    <property type="project" value="UniProtKB-SubCell"/>
</dbReference>
<dbReference type="Gene3D" id="1.20.1250.20">
    <property type="entry name" value="MFS general substrate transporter like domains"/>
    <property type="match status" value="1"/>
</dbReference>
<keyword evidence="2" id="KW-0472">Membrane</keyword>
<feature type="transmembrane region" description="Helical" evidence="2">
    <location>
        <begin position="140"/>
        <end position="161"/>
    </location>
</feature>
<dbReference type="EMBL" id="ADBJ01000038">
    <property type="protein sequence ID" value="EFA78135.1"/>
    <property type="molecule type" value="Genomic_DNA"/>
</dbReference>
<name>D3BJQ5_HETP5</name>
<dbReference type="Pfam" id="PF07690">
    <property type="entry name" value="MFS_1"/>
    <property type="match status" value="1"/>
</dbReference>
<feature type="transmembrane region" description="Helical" evidence="2">
    <location>
        <begin position="198"/>
        <end position="215"/>
    </location>
</feature>
<dbReference type="GO" id="GO:0022857">
    <property type="term" value="F:transmembrane transporter activity"/>
    <property type="evidence" value="ECO:0007669"/>
    <property type="project" value="InterPro"/>
</dbReference>
<keyword evidence="2" id="KW-0812">Transmembrane</keyword>
<reference evidence="4 5" key="1">
    <citation type="journal article" date="2011" name="Genome Res.">
        <title>Phylogeny-wide analysis of social amoeba genomes highlights ancient origins for complex intercellular communication.</title>
        <authorList>
            <person name="Heidel A.J."/>
            <person name="Lawal H.M."/>
            <person name="Felder M."/>
            <person name="Schilde C."/>
            <person name="Helps N.R."/>
            <person name="Tunggal B."/>
            <person name="Rivero F."/>
            <person name="John U."/>
            <person name="Schleicher M."/>
            <person name="Eichinger L."/>
            <person name="Platzer M."/>
            <person name="Noegel A.A."/>
            <person name="Schaap P."/>
            <person name="Gloeckner G."/>
        </authorList>
    </citation>
    <scope>NUCLEOTIDE SEQUENCE [LARGE SCALE GENOMIC DNA]</scope>
    <source>
        <strain evidence="5">ATCC 26659 / Pp 5 / PN500</strain>
    </source>
</reference>
<comment type="subcellular location">
    <subcellularLocation>
        <location evidence="1">Membrane</location>
        <topology evidence="1">Multi-pass membrane protein</topology>
    </subcellularLocation>
</comment>
<evidence type="ECO:0000313" key="5">
    <source>
        <dbReference type="Proteomes" id="UP000001396"/>
    </source>
</evidence>
<dbReference type="RefSeq" id="XP_020430261.1">
    <property type="nucleotide sequence ID" value="XM_020579586.1"/>
</dbReference>
<evidence type="ECO:0000256" key="2">
    <source>
        <dbReference type="SAM" id="Phobius"/>
    </source>
</evidence>
<protein>
    <recommendedName>
        <fullName evidence="3">Major facilitator superfamily (MFS) profile domain-containing protein</fullName>
    </recommendedName>
</protein>
<evidence type="ECO:0000313" key="4">
    <source>
        <dbReference type="EMBL" id="EFA78135.1"/>
    </source>
</evidence>
<feature type="transmembrane region" description="Helical" evidence="2">
    <location>
        <begin position="105"/>
        <end position="128"/>
    </location>
</feature>
<dbReference type="GeneID" id="31364261"/>
<feature type="transmembrane region" description="Helical" evidence="2">
    <location>
        <begin position="173"/>
        <end position="192"/>
    </location>
</feature>
<dbReference type="InterPro" id="IPR020846">
    <property type="entry name" value="MFS_dom"/>
</dbReference>
<keyword evidence="5" id="KW-1185">Reference proteome</keyword>
<dbReference type="InParanoid" id="D3BJQ5"/>